<keyword evidence="1" id="KW-0694">RNA-binding</keyword>
<dbReference type="GO" id="GO:0005634">
    <property type="term" value="C:nucleus"/>
    <property type="evidence" value="ECO:0007669"/>
    <property type="project" value="TreeGrafter"/>
</dbReference>
<dbReference type="InterPro" id="IPR035979">
    <property type="entry name" value="RBD_domain_sf"/>
</dbReference>
<evidence type="ECO:0000256" key="1">
    <source>
        <dbReference type="ARBA" id="ARBA00022884"/>
    </source>
</evidence>
<dbReference type="InterPro" id="IPR051229">
    <property type="entry name" value="ALYREF_mRNA_export"/>
</dbReference>
<comment type="caution">
    <text evidence="4">The sequence shown here is derived from an EMBL/GenBank/DDBJ whole genome shotgun (WGS) entry which is preliminary data.</text>
</comment>
<dbReference type="Gene3D" id="3.30.70.330">
    <property type="match status" value="1"/>
</dbReference>
<dbReference type="PANTHER" id="PTHR19965">
    <property type="entry name" value="RNA AND EXPORT FACTOR BINDING PROTEIN"/>
    <property type="match status" value="1"/>
</dbReference>
<proteinExistence type="predicted"/>
<dbReference type="Proteomes" id="UP000835052">
    <property type="component" value="Unassembled WGS sequence"/>
</dbReference>
<dbReference type="InterPro" id="IPR012677">
    <property type="entry name" value="Nucleotide-bd_a/b_plait_sf"/>
</dbReference>
<evidence type="ECO:0000259" key="3">
    <source>
        <dbReference type="Pfam" id="PF13865"/>
    </source>
</evidence>
<evidence type="ECO:0000313" key="4">
    <source>
        <dbReference type="EMBL" id="CAD6191270.1"/>
    </source>
</evidence>
<dbReference type="PANTHER" id="PTHR19965:SF82">
    <property type="entry name" value="THO COMPLEX SUBUNIT 4"/>
    <property type="match status" value="1"/>
</dbReference>
<feature type="region of interest" description="Disordered" evidence="2">
    <location>
        <begin position="51"/>
        <end position="70"/>
    </location>
</feature>
<gene>
    <name evidence="4" type="ORF">CAUJ_LOCUS7189</name>
</gene>
<reference evidence="4" key="1">
    <citation type="submission" date="2020-10" db="EMBL/GenBank/DDBJ databases">
        <authorList>
            <person name="Kikuchi T."/>
        </authorList>
    </citation>
    <scope>NUCLEOTIDE SEQUENCE</scope>
    <source>
        <strain evidence="4">NKZ352</strain>
    </source>
</reference>
<dbReference type="EMBL" id="CAJGYM010000020">
    <property type="protein sequence ID" value="CAD6191270.1"/>
    <property type="molecule type" value="Genomic_DNA"/>
</dbReference>
<feature type="compositionally biased region" description="Low complexity" evidence="2">
    <location>
        <begin position="23"/>
        <end position="35"/>
    </location>
</feature>
<evidence type="ECO:0000313" key="5">
    <source>
        <dbReference type="Proteomes" id="UP000835052"/>
    </source>
</evidence>
<dbReference type="CDD" id="cd12418">
    <property type="entry name" value="RRM_Aly_REF_like"/>
    <property type="match status" value="1"/>
</dbReference>
<dbReference type="Pfam" id="PF13865">
    <property type="entry name" value="FoP_duplication"/>
    <property type="match status" value="1"/>
</dbReference>
<organism evidence="4 5">
    <name type="scientific">Caenorhabditis auriculariae</name>
    <dbReference type="NCBI Taxonomy" id="2777116"/>
    <lineage>
        <taxon>Eukaryota</taxon>
        <taxon>Metazoa</taxon>
        <taxon>Ecdysozoa</taxon>
        <taxon>Nematoda</taxon>
        <taxon>Chromadorea</taxon>
        <taxon>Rhabditida</taxon>
        <taxon>Rhabditina</taxon>
        <taxon>Rhabditomorpha</taxon>
        <taxon>Rhabditoidea</taxon>
        <taxon>Rhabditidae</taxon>
        <taxon>Peloderinae</taxon>
        <taxon>Caenorhabditis</taxon>
    </lineage>
</organism>
<dbReference type="GO" id="GO:0006406">
    <property type="term" value="P:mRNA export from nucleus"/>
    <property type="evidence" value="ECO:0007669"/>
    <property type="project" value="TreeGrafter"/>
</dbReference>
<dbReference type="SUPFAM" id="SSF54928">
    <property type="entry name" value="RNA-binding domain, RBD"/>
    <property type="match status" value="1"/>
</dbReference>
<sequence>MTKFANVDVPLDDLITRTRKTKSSIGKRSGGFSSSRGRDFNSHWRGGLRKGGDRGGYVDHDAPEQLPRLGGGNKTVRVNISNLAPSVVSNDLEELFGDYGLDTAVVNYNEHGESLGTGDIVLKKRDAEKLIKQFSGVALDQHVLKFALVDESQGIASRLDFGAKRLLQPSRFKRPSRGRGDGLKRSEDFLRSGVHEGIIGSRKAGGKKFNEKKSKKSEAELDAELEAYMSKRKA</sequence>
<dbReference type="GO" id="GO:0003729">
    <property type="term" value="F:mRNA binding"/>
    <property type="evidence" value="ECO:0007669"/>
    <property type="project" value="TreeGrafter"/>
</dbReference>
<keyword evidence="5" id="KW-1185">Reference proteome</keyword>
<feature type="compositionally biased region" description="Basic and acidic residues" evidence="2">
    <location>
        <begin position="51"/>
        <end position="63"/>
    </location>
</feature>
<dbReference type="OrthoDB" id="1049195at2759"/>
<accession>A0A8S1HD81</accession>
<dbReference type="InterPro" id="IPR025715">
    <property type="entry name" value="FoP_C"/>
</dbReference>
<name>A0A8S1HD81_9PELO</name>
<feature type="region of interest" description="Disordered" evidence="2">
    <location>
        <begin position="20"/>
        <end position="45"/>
    </location>
</feature>
<dbReference type="AlphaFoldDB" id="A0A8S1HD81"/>
<feature type="domain" description="Chromatin target of PRMT1 protein C-terminal" evidence="3">
    <location>
        <begin position="177"/>
        <end position="233"/>
    </location>
</feature>
<evidence type="ECO:0000256" key="2">
    <source>
        <dbReference type="SAM" id="MobiDB-lite"/>
    </source>
</evidence>
<protein>
    <recommendedName>
        <fullName evidence="3">Chromatin target of PRMT1 protein C-terminal domain-containing protein</fullName>
    </recommendedName>
</protein>